<dbReference type="EMBL" id="WGGD01000005">
    <property type="protein sequence ID" value="MUN28856.1"/>
    <property type="molecule type" value="Genomic_DNA"/>
</dbReference>
<feature type="domain" description="Pyridoxamine kinase/Phosphomethylpyrimidine kinase" evidence="5">
    <location>
        <begin position="14"/>
        <end position="253"/>
    </location>
</feature>
<dbReference type="Gene3D" id="3.40.1190.20">
    <property type="match status" value="1"/>
</dbReference>
<keyword evidence="4" id="KW-0067">ATP-binding</keyword>
<dbReference type="Pfam" id="PF08543">
    <property type="entry name" value="Phos_pyr_kin"/>
    <property type="match status" value="1"/>
</dbReference>
<reference evidence="6 7" key="1">
    <citation type="submission" date="2019-10" db="EMBL/GenBank/DDBJ databases">
        <title>Sequencing and Assembly of Multiple Reported Metal-Biooxidizing Members of the Extremely Thermoacidophilic Archaeal Family Sulfolobaceae.</title>
        <authorList>
            <person name="Counts J.A."/>
            <person name="Kelly R.M."/>
        </authorList>
    </citation>
    <scope>NUCLEOTIDE SEQUENCE [LARGE SCALE GENOMIC DNA]</scope>
    <source>
        <strain evidence="6 7">DSM 6482</strain>
    </source>
</reference>
<evidence type="ECO:0000256" key="2">
    <source>
        <dbReference type="ARBA" id="ARBA00022741"/>
    </source>
</evidence>
<evidence type="ECO:0000259" key="5">
    <source>
        <dbReference type="Pfam" id="PF08543"/>
    </source>
</evidence>
<comment type="caution">
    <text evidence="6">The sequence shown here is derived from an EMBL/GenBank/DDBJ whole genome shotgun (WGS) entry which is preliminary data.</text>
</comment>
<dbReference type="InterPro" id="IPR029056">
    <property type="entry name" value="Ribokinase-like"/>
</dbReference>
<dbReference type="SUPFAM" id="SSF53613">
    <property type="entry name" value="Ribokinase-like"/>
    <property type="match status" value="1"/>
</dbReference>
<evidence type="ECO:0000256" key="4">
    <source>
        <dbReference type="ARBA" id="ARBA00022840"/>
    </source>
</evidence>
<dbReference type="InterPro" id="IPR036409">
    <property type="entry name" value="Aldolase_II/adducin_N_sf"/>
</dbReference>
<evidence type="ECO:0000256" key="1">
    <source>
        <dbReference type="ARBA" id="ARBA00022679"/>
    </source>
</evidence>
<dbReference type="PANTHER" id="PTHR20858:SF17">
    <property type="entry name" value="HYDROXYMETHYLPYRIMIDINE_PHOSPHOMETHYLPYRIMIDINE KINASE THI20-RELATED"/>
    <property type="match status" value="1"/>
</dbReference>
<proteinExistence type="predicted"/>
<dbReference type="FunFam" id="3.40.1190.20:FF:000003">
    <property type="entry name" value="Phosphomethylpyrimidine kinase ThiD"/>
    <property type="match status" value="1"/>
</dbReference>
<evidence type="ECO:0000313" key="7">
    <source>
        <dbReference type="Proteomes" id="UP000470772"/>
    </source>
</evidence>
<dbReference type="CDD" id="cd01169">
    <property type="entry name" value="HMPP_kinase"/>
    <property type="match status" value="1"/>
</dbReference>
<keyword evidence="3 6" id="KW-0418">Kinase</keyword>
<dbReference type="EC" id="2.7.1.49" evidence="6"/>
<dbReference type="GO" id="GO:0005524">
    <property type="term" value="F:ATP binding"/>
    <property type="evidence" value="ECO:0007669"/>
    <property type="project" value="UniProtKB-KW"/>
</dbReference>
<dbReference type="GO" id="GO:0009228">
    <property type="term" value="P:thiamine biosynthetic process"/>
    <property type="evidence" value="ECO:0007669"/>
    <property type="project" value="InterPro"/>
</dbReference>
<keyword evidence="2" id="KW-0547">Nucleotide-binding</keyword>
<keyword evidence="1 6" id="KW-0808">Transferase</keyword>
<name>A0A6A9QIP8_SULME</name>
<dbReference type="GO" id="GO:0008972">
    <property type="term" value="F:phosphomethylpyrimidine kinase activity"/>
    <property type="evidence" value="ECO:0007669"/>
    <property type="project" value="UniProtKB-EC"/>
</dbReference>
<evidence type="ECO:0000313" key="6">
    <source>
        <dbReference type="EMBL" id="MUN28856.1"/>
    </source>
</evidence>
<sequence length="400" mass="43092">MKNRPIALIIAGSDSGGGAGLQADLKTLTSMGVFGVTVITGLTAQNTIGVKSIYNVDPSFISSQFDAVMEDFSVKFGKTGMLSNESIIKAVQEKVKEYNLKLVVDPVMVSKTGSPLLDESSVDALKSLMKDALLSTPNKYEAEKLAGEKITSLDDLKRVARKLYNDIGNVVVKGGNMFNGTDVAMLDGQEMEIKSPKVNTSNLHGSGDVFSASIVGFLSKGASLIEAIEESKKFVYFSILNSLSIGKGKGPVDPFANAESVMERENGRKTLEELLHFIEGNKKFVSLMRDDFKANVSYLTNYGDVISLAGGIIKYIDKIKLDGPLLVNLDNDVTRIAKKVGGRIGILLPFSPLILKKAEMGIIKITDSGVEGDAVVFNGNIFLTASTLNQMKNKIEVLWS</sequence>
<protein>
    <submittedName>
        <fullName evidence="6">Bifunctional hydroxymethylpyrimidine kinase/phosphomethylpyrimidine kinase</fullName>
        <ecNumber evidence="6">2.7.1.49</ecNumber>
        <ecNumber evidence="6">2.7.4.7</ecNumber>
    </submittedName>
</protein>
<dbReference type="GO" id="GO:0008902">
    <property type="term" value="F:hydroxymethylpyrimidine kinase activity"/>
    <property type="evidence" value="ECO:0007669"/>
    <property type="project" value="UniProtKB-EC"/>
</dbReference>
<dbReference type="EC" id="2.7.4.7" evidence="6"/>
<dbReference type="InterPro" id="IPR004399">
    <property type="entry name" value="HMP/HMP-P_kinase_dom"/>
</dbReference>
<accession>A0A6A9QIP8</accession>
<dbReference type="GO" id="GO:0005829">
    <property type="term" value="C:cytosol"/>
    <property type="evidence" value="ECO:0007669"/>
    <property type="project" value="TreeGrafter"/>
</dbReference>
<dbReference type="SUPFAM" id="SSF53639">
    <property type="entry name" value="AraD/HMP-PK domain-like"/>
    <property type="match status" value="1"/>
</dbReference>
<organism evidence="6 7">
    <name type="scientific">Sulfuracidifex metallicus DSM 6482 = JCM 9184</name>
    <dbReference type="NCBI Taxonomy" id="523847"/>
    <lineage>
        <taxon>Archaea</taxon>
        <taxon>Thermoproteota</taxon>
        <taxon>Thermoprotei</taxon>
        <taxon>Sulfolobales</taxon>
        <taxon>Sulfolobaceae</taxon>
        <taxon>Sulfuracidifex</taxon>
    </lineage>
</organism>
<evidence type="ECO:0000256" key="3">
    <source>
        <dbReference type="ARBA" id="ARBA00022777"/>
    </source>
</evidence>
<dbReference type="Proteomes" id="UP000470772">
    <property type="component" value="Unassembled WGS sequence"/>
</dbReference>
<keyword evidence="7" id="KW-1185">Reference proteome</keyword>
<dbReference type="InterPro" id="IPR013749">
    <property type="entry name" value="PM/HMP-P_kinase-1"/>
</dbReference>
<dbReference type="PANTHER" id="PTHR20858">
    <property type="entry name" value="PHOSPHOMETHYLPYRIMIDINE KINASE"/>
    <property type="match status" value="1"/>
</dbReference>
<dbReference type="NCBIfam" id="TIGR00097">
    <property type="entry name" value="HMP-P_kinase"/>
    <property type="match status" value="1"/>
</dbReference>
<dbReference type="AlphaFoldDB" id="A0A6A9QIP8"/>
<dbReference type="RefSeq" id="WP_156016471.1">
    <property type="nucleotide sequence ID" value="NZ_WGGD01000005.1"/>
</dbReference>
<gene>
    <name evidence="6" type="primary">thiD</name>
    <name evidence="6" type="ORF">GC250_05250</name>
</gene>